<accession>H3GXB9</accession>
<dbReference type="STRING" id="164328.H3GXB9"/>
<dbReference type="OMA" id="CSFMSAK"/>
<dbReference type="AlphaFoldDB" id="H3GXB9"/>
<evidence type="ECO:0000313" key="2">
    <source>
        <dbReference type="EnsemblProtists" id="Phyra82225"/>
    </source>
</evidence>
<dbReference type="EnsemblProtists" id="Phyra82225">
    <property type="protein sequence ID" value="Phyra82225"/>
    <property type="gene ID" value="Phyra82225"/>
</dbReference>
<keyword evidence="3" id="KW-1185">Reference proteome</keyword>
<protein>
    <recommendedName>
        <fullName evidence="1">F-box domain-containing protein</fullName>
    </recommendedName>
</protein>
<dbReference type="EMBL" id="DS566066">
    <property type="status" value="NOT_ANNOTATED_CDS"/>
    <property type="molecule type" value="Genomic_DNA"/>
</dbReference>
<dbReference type="HOGENOM" id="CLU_019291_0_0_1"/>
<dbReference type="VEuPathDB" id="FungiDB:KRP22_12982"/>
<name>H3GXB9_PHYRM</name>
<dbReference type="Proteomes" id="UP000005238">
    <property type="component" value="Unassembled WGS sequence"/>
</dbReference>
<dbReference type="Gene3D" id="1.20.1280.50">
    <property type="match status" value="1"/>
</dbReference>
<dbReference type="eggNOG" id="ENOG502S6B8">
    <property type="taxonomic scope" value="Eukaryota"/>
</dbReference>
<evidence type="ECO:0000259" key="1">
    <source>
        <dbReference type="Pfam" id="PF12937"/>
    </source>
</evidence>
<dbReference type="InterPro" id="IPR036047">
    <property type="entry name" value="F-box-like_dom_sf"/>
</dbReference>
<dbReference type="VEuPathDB" id="FungiDB:KRP23_12537"/>
<dbReference type="SUPFAM" id="SSF81383">
    <property type="entry name" value="F-box domain"/>
    <property type="match status" value="1"/>
</dbReference>
<sequence>MQRRELRPSQELLSLLDYLNDVVGLSARYVFQQQLTPPQLLQTPQSELRRVFPELCGLVDFLLPANRTTDLAPAPPSALVRRVFRHPEAQWLSRSARQSGVSALLCQQLIRQARQSNTNDTVDADNTYWAATELIVHLLLDALLSTCYQRLGRPPDACKWTPSQPKPRFHAMTCFPVWSSLLPFAAMMALRYPQTFQQVLEEHRRSDKRRTRVNCEFAQVTGVWRLVEEMNKGDKENRQAVTDVMISLLRFASDKLLYRSNNAKEDKSTVGAHLDDQLLEKFFTGVQGFAFKSWRANAVLKSALFGALEEALTPPAGRAMVGIVPLRIAVFMAVGCMIVKDLAADVTSMLVKPLKEAVATSREVRGPVLAFLIGFCAHVELVPIASVLDVLELLVQSYKAVLQKDADVEAQKQQRLELIFYVMYVAQHRGQDVDKLRQDVSSDAAAVLKLVSQFQLRLCSEIAFEDFYVAAPVHWTAEVWKHWVFLTDEEVATFVSEAQENDTDTEQEFKERVVRWKALAGALGFRPSLLSQFKQMDILLKPHLIPSTTLADLTEENGFVSQARKRRRIGHVAKKRVDPDFLERSFDVLHLPDVMERVCSFMSAKRLCRMALVCRAFAELSHRASLWRPLYLQLGLSVGKKQGVLLLLQ</sequence>
<dbReference type="InterPro" id="IPR001810">
    <property type="entry name" value="F-box_dom"/>
</dbReference>
<feature type="domain" description="F-box" evidence="1">
    <location>
        <begin position="593"/>
        <end position="632"/>
    </location>
</feature>
<evidence type="ECO:0000313" key="3">
    <source>
        <dbReference type="Proteomes" id="UP000005238"/>
    </source>
</evidence>
<dbReference type="InParanoid" id="H3GXB9"/>
<organism evidence="2 3">
    <name type="scientific">Phytophthora ramorum</name>
    <name type="common">Sudden oak death agent</name>
    <dbReference type="NCBI Taxonomy" id="164328"/>
    <lineage>
        <taxon>Eukaryota</taxon>
        <taxon>Sar</taxon>
        <taxon>Stramenopiles</taxon>
        <taxon>Oomycota</taxon>
        <taxon>Peronosporomycetes</taxon>
        <taxon>Peronosporales</taxon>
        <taxon>Peronosporaceae</taxon>
        <taxon>Phytophthora</taxon>
    </lineage>
</organism>
<reference evidence="2" key="2">
    <citation type="submission" date="2015-06" db="UniProtKB">
        <authorList>
            <consortium name="EnsemblProtists"/>
        </authorList>
    </citation>
    <scope>IDENTIFICATION</scope>
    <source>
        <strain evidence="2">Pr102</strain>
    </source>
</reference>
<reference evidence="3" key="1">
    <citation type="journal article" date="2006" name="Science">
        <title>Phytophthora genome sequences uncover evolutionary origins and mechanisms of pathogenesis.</title>
        <authorList>
            <person name="Tyler B.M."/>
            <person name="Tripathy S."/>
            <person name="Zhang X."/>
            <person name="Dehal P."/>
            <person name="Jiang R.H."/>
            <person name="Aerts A."/>
            <person name="Arredondo F.D."/>
            <person name="Baxter L."/>
            <person name="Bensasson D."/>
            <person name="Beynon J.L."/>
            <person name="Chapman J."/>
            <person name="Damasceno C.M."/>
            <person name="Dorrance A.E."/>
            <person name="Dou D."/>
            <person name="Dickerman A.W."/>
            <person name="Dubchak I.L."/>
            <person name="Garbelotto M."/>
            <person name="Gijzen M."/>
            <person name="Gordon S.G."/>
            <person name="Govers F."/>
            <person name="Grunwald N.J."/>
            <person name="Huang W."/>
            <person name="Ivors K.L."/>
            <person name="Jones R.W."/>
            <person name="Kamoun S."/>
            <person name="Krampis K."/>
            <person name="Lamour K.H."/>
            <person name="Lee M.K."/>
            <person name="McDonald W.H."/>
            <person name="Medina M."/>
            <person name="Meijer H.J."/>
            <person name="Nordberg E.K."/>
            <person name="Maclean D.J."/>
            <person name="Ospina-Giraldo M.D."/>
            <person name="Morris P.F."/>
            <person name="Phuntumart V."/>
            <person name="Putnam N.H."/>
            <person name="Rash S."/>
            <person name="Rose J.K."/>
            <person name="Sakihama Y."/>
            <person name="Salamov A.A."/>
            <person name="Savidor A."/>
            <person name="Scheuring C.F."/>
            <person name="Smith B.M."/>
            <person name="Sobral B.W."/>
            <person name="Terry A."/>
            <person name="Torto-Alalibo T.A."/>
            <person name="Win J."/>
            <person name="Xu Z."/>
            <person name="Zhang H."/>
            <person name="Grigoriev I.V."/>
            <person name="Rokhsar D.S."/>
            <person name="Boore J.L."/>
        </authorList>
    </citation>
    <scope>NUCLEOTIDE SEQUENCE [LARGE SCALE GENOMIC DNA]</scope>
    <source>
        <strain evidence="3">Pr102</strain>
    </source>
</reference>
<proteinExistence type="predicted"/>
<dbReference type="Pfam" id="PF12937">
    <property type="entry name" value="F-box-like"/>
    <property type="match status" value="1"/>
</dbReference>